<dbReference type="AlphaFoldDB" id="A0AAN8WS89"/>
<feature type="domain" description="Reverse transcriptase Ty1/copia-type" evidence="1">
    <location>
        <begin position="2"/>
        <end position="47"/>
    </location>
</feature>
<evidence type="ECO:0000313" key="3">
    <source>
        <dbReference type="Proteomes" id="UP001381693"/>
    </source>
</evidence>
<organism evidence="2 3">
    <name type="scientific">Halocaridina rubra</name>
    <name type="common">Hawaiian red shrimp</name>
    <dbReference type="NCBI Taxonomy" id="373956"/>
    <lineage>
        <taxon>Eukaryota</taxon>
        <taxon>Metazoa</taxon>
        <taxon>Ecdysozoa</taxon>
        <taxon>Arthropoda</taxon>
        <taxon>Crustacea</taxon>
        <taxon>Multicrustacea</taxon>
        <taxon>Malacostraca</taxon>
        <taxon>Eumalacostraca</taxon>
        <taxon>Eucarida</taxon>
        <taxon>Decapoda</taxon>
        <taxon>Pleocyemata</taxon>
        <taxon>Caridea</taxon>
        <taxon>Atyoidea</taxon>
        <taxon>Atyidae</taxon>
        <taxon>Halocaridina</taxon>
    </lineage>
</organism>
<reference evidence="2 3" key="1">
    <citation type="submission" date="2023-11" db="EMBL/GenBank/DDBJ databases">
        <title>Halocaridina rubra genome assembly.</title>
        <authorList>
            <person name="Smith C."/>
        </authorList>
    </citation>
    <scope>NUCLEOTIDE SEQUENCE [LARGE SCALE GENOMIC DNA]</scope>
    <source>
        <strain evidence="2">EP-1</strain>
        <tissue evidence="2">Whole</tissue>
    </source>
</reference>
<gene>
    <name evidence="2" type="ORF">SK128_002907</name>
</gene>
<dbReference type="Proteomes" id="UP001381693">
    <property type="component" value="Unassembled WGS sequence"/>
</dbReference>
<accession>A0AAN8WS89</accession>
<comment type="caution">
    <text evidence="2">The sequence shown here is derived from an EMBL/GenBank/DDBJ whole genome shotgun (WGS) entry which is preliminary data.</text>
</comment>
<name>A0AAN8WS89_HALRR</name>
<keyword evidence="3" id="KW-1185">Reference proteome</keyword>
<dbReference type="EMBL" id="JAXCGZ010020799">
    <property type="protein sequence ID" value="KAK7065374.1"/>
    <property type="molecule type" value="Genomic_DNA"/>
</dbReference>
<dbReference type="InterPro" id="IPR013103">
    <property type="entry name" value="RVT_2"/>
</dbReference>
<sequence>MLVQLAVQDDMLVHHMDVKTANLNADIDTMIFTEHPKGFIKADKGQKLGLNAQPTDFGGCPFATQNHEEILSLLESFYSEKPYLRHVMKQITERKPTLACKLLMKYSLLSNGSHSLDETSMKNTSDMCASGAESAARAKNESFASPSKELVNLDGKTHSIIGDHGANKDKYCKSCDKQCMKGKRNFSPEKEVCFSDANGVAGTSKSEIASEIPGDCLTMSDRLKVVSNHPVSLKTNSKKGLWKDTFKNADLSSKYENKNSVKGKLQLEGMACCSEQSISGNTARKLHSTQTGKEDYVGS</sequence>
<dbReference type="Pfam" id="PF07727">
    <property type="entry name" value="RVT_2"/>
    <property type="match status" value="1"/>
</dbReference>
<protein>
    <recommendedName>
        <fullName evidence="1">Reverse transcriptase Ty1/copia-type domain-containing protein</fullName>
    </recommendedName>
</protein>
<proteinExistence type="predicted"/>
<evidence type="ECO:0000313" key="2">
    <source>
        <dbReference type="EMBL" id="KAK7065374.1"/>
    </source>
</evidence>
<evidence type="ECO:0000259" key="1">
    <source>
        <dbReference type="Pfam" id="PF07727"/>
    </source>
</evidence>